<name>A0A6I7HSB4_9HYPH</name>
<accession>A0A6I7HSB4</accession>
<dbReference type="EMBL" id="QPIX01000001">
    <property type="protein sequence ID" value="RCW28634.1"/>
    <property type="molecule type" value="Genomic_DNA"/>
</dbReference>
<dbReference type="InterPro" id="IPR015018">
    <property type="entry name" value="DUF1905"/>
</dbReference>
<evidence type="ECO:0000313" key="2">
    <source>
        <dbReference type="Proteomes" id="UP000252582"/>
    </source>
</evidence>
<sequence length="102" mass="11233">MEHAAEGWDFEAELWEYKGKGAWHFVTLPPEVGFAIRCASEGRRPGWGMVAVTAEIGDVAFQTSVFPDKTSASYLLPVKAAVRKAARVKAGDTLKVRIVLQR</sequence>
<dbReference type="Pfam" id="PF08922">
    <property type="entry name" value="DUF1905"/>
    <property type="match status" value="1"/>
</dbReference>
<proteinExistence type="predicted"/>
<dbReference type="Proteomes" id="UP000252582">
    <property type="component" value="Unassembled WGS sequence"/>
</dbReference>
<comment type="caution">
    <text evidence="1">The sequence shown here is derived from an EMBL/GenBank/DDBJ whole genome shotgun (WGS) entry which is preliminary data.</text>
</comment>
<dbReference type="RefSeq" id="WP_114361674.1">
    <property type="nucleotide sequence ID" value="NZ_QPIX01000001.1"/>
</dbReference>
<reference evidence="1 2" key="1">
    <citation type="submission" date="2018-07" db="EMBL/GenBank/DDBJ databases">
        <title>Genomic Encyclopedia of Type Strains, Phase IV (KMG-IV): sequencing the most valuable type-strain genomes for metagenomic binning, comparative biology and taxonomic classification.</title>
        <authorList>
            <person name="Goeker M."/>
        </authorList>
    </citation>
    <scope>NUCLEOTIDE SEQUENCE [LARGE SCALE GENOMIC DNA]</scope>
    <source>
        <strain evidence="1 2">DSM 25528</strain>
    </source>
</reference>
<gene>
    <name evidence="1" type="ORF">DFR48_101651</name>
</gene>
<protein>
    <submittedName>
        <fullName evidence="1">Uncharacterized protein DUF1905</fullName>
    </submittedName>
</protein>
<dbReference type="SUPFAM" id="SSF141694">
    <property type="entry name" value="AF2212/PG0164-like"/>
    <property type="match status" value="1"/>
</dbReference>
<evidence type="ECO:0000313" key="1">
    <source>
        <dbReference type="EMBL" id="RCW28634.1"/>
    </source>
</evidence>
<dbReference type="AlphaFoldDB" id="A0A6I7HSB4"/>
<dbReference type="Gene3D" id="2.40.30.100">
    <property type="entry name" value="AF2212/PG0164-like"/>
    <property type="match status" value="1"/>
</dbReference>
<organism evidence="1 2">
    <name type="scientific">Ciceribacter lividus</name>
    <dbReference type="NCBI Taxonomy" id="1197950"/>
    <lineage>
        <taxon>Bacteria</taxon>
        <taxon>Pseudomonadati</taxon>
        <taxon>Pseudomonadota</taxon>
        <taxon>Alphaproteobacteria</taxon>
        <taxon>Hyphomicrobiales</taxon>
        <taxon>Rhizobiaceae</taxon>
        <taxon>Ciceribacter</taxon>
    </lineage>
</organism>
<keyword evidence="2" id="KW-1185">Reference proteome</keyword>
<dbReference type="InterPro" id="IPR037079">
    <property type="entry name" value="AF2212/PG0164-like_sf"/>
</dbReference>